<accession>A0ABT3MRS4</accession>
<name>A0ABT3MRS4_9GAMM</name>
<feature type="compositionally biased region" description="Polar residues" evidence="2">
    <location>
        <begin position="1"/>
        <end position="10"/>
    </location>
</feature>
<sequence>MDPVNNNSQPVFPEPQREDSREATDLGRIIASPGASNFIDVDLFGIGNTYEDISFPDVNLFDRTIKVPDSSTPTAFVATALQQQEGSVTVQGTQTTEPSVLSQPSTSAETSQASTSQSFNLGVDSHQKKAFFDYIEQHNIGNLRRMASGSLEGDELKIAAASVDVFLNMELSENKRLDSQNRILFNSCKQHTETIKLKNKVISALGSKKVKLSKEKNILQQLNKQLENEKEQLQSSLDKAYVDAQEQKKVSDELKEKLSGIEDELNKKDNIVEQLKMQLKKASVDLAVERSKQEKTSFSIQIEQLQKELEKLKEVAKASSKSR</sequence>
<organism evidence="3 4">
    <name type="scientific">Endozoicomonas gorgoniicola</name>
    <dbReference type="NCBI Taxonomy" id="1234144"/>
    <lineage>
        <taxon>Bacteria</taxon>
        <taxon>Pseudomonadati</taxon>
        <taxon>Pseudomonadota</taxon>
        <taxon>Gammaproteobacteria</taxon>
        <taxon>Oceanospirillales</taxon>
        <taxon>Endozoicomonadaceae</taxon>
        <taxon>Endozoicomonas</taxon>
    </lineage>
</organism>
<protein>
    <submittedName>
        <fullName evidence="3">Uncharacterized protein</fullName>
    </submittedName>
</protein>
<feature type="compositionally biased region" description="Low complexity" evidence="2">
    <location>
        <begin position="102"/>
        <end position="118"/>
    </location>
</feature>
<evidence type="ECO:0000313" key="4">
    <source>
        <dbReference type="Proteomes" id="UP001209854"/>
    </source>
</evidence>
<dbReference type="EMBL" id="JAPFCC010000001">
    <property type="protein sequence ID" value="MCW7552082.1"/>
    <property type="molecule type" value="Genomic_DNA"/>
</dbReference>
<keyword evidence="1" id="KW-0175">Coiled coil</keyword>
<dbReference type="Proteomes" id="UP001209854">
    <property type="component" value="Unassembled WGS sequence"/>
</dbReference>
<reference evidence="3 4" key="1">
    <citation type="submission" date="2022-10" db="EMBL/GenBank/DDBJ databases">
        <title>High-quality genome sequences of two octocoral-associated bacteria, Endozoicomonas euniceicola EF212 and Endozoicomonas gorgoniicola PS125.</title>
        <authorList>
            <person name="Chiou Y.-J."/>
            <person name="Chen Y.-H."/>
        </authorList>
    </citation>
    <scope>NUCLEOTIDE SEQUENCE [LARGE SCALE GENOMIC DNA]</scope>
    <source>
        <strain evidence="3 4">PS125</strain>
    </source>
</reference>
<comment type="caution">
    <text evidence="3">The sequence shown here is derived from an EMBL/GenBank/DDBJ whole genome shotgun (WGS) entry which is preliminary data.</text>
</comment>
<gene>
    <name evidence="3" type="ORF">NX722_05370</name>
</gene>
<keyword evidence="4" id="KW-1185">Reference proteome</keyword>
<feature type="compositionally biased region" description="Polar residues" evidence="2">
    <location>
        <begin position="86"/>
        <end position="101"/>
    </location>
</feature>
<proteinExistence type="predicted"/>
<feature type="region of interest" description="Disordered" evidence="2">
    <location>
        <begin position="86"/>
        <end position="118"/>
    </location>
</feature>
<evidence type="ECO:0000256" key="1">
    <source>
        <dbReference type="SAM" id="Coils"/>
    </source>
</evidence>
<feature type="coiled-coil region" evidence="1">
    <location>
        <begin position="209"/>
        <end position="322"/>
    </location>
</feature>
<evidence type="ECO:0000313" key="3">
    <source>
        <dbReference type="EMBL" id="MCW7552082.1"/>
    </source>
</evidence>
<evidence type="ECO:0000256" key="2">
    <source>
        <dbReference type="SAM" id="MobiDB-lite"/>
    </source>
</evidence>
<feature type="region of interest" description="Disordered" evidence="2">
    <location>
        <begin position="1"/>
        <end position="22"/>
    </location>
</feature>
<dbReference type="RefSeq" id="WP_262567062.1">
    <property type="nucleotide sequence ID" value="NZ_JAPFCC010000001.1"/>
</dbReference>